<dbReference type="AlphaFoldDB" id="A0A420EUY8"/>
<name>A0A420EUY8_9ACTN</name>
<feature type="transmembrane region" description="Helical" evidence="1">
    <location>
        <begin position="88"/>
        <end position="109"/>
    </location>
</feature>
<feature type="transmembrane region" description="Helical" evidence="1">
    <location>
        <begin position="192"/>
        <end position="211"/>
    </location>
</feature>
<gene>
    <name evidence="2" type="ORF">D7I43_25460</name>
</gene>
<protein>
    <recommendedName>
        <fullName evidence="4">DUF4386 family protein</fullName>
    </recommendedName>
</protein>
<feature type="transmembrane region" description="Helical" evidence="1">
    <location>
        <begin position="168"/>
        <end position="186"/>
    </location>
</feature>
<keyword evidence="1" id="KW-0472">Membrane</keyword>
<dbReference type="RefSeq" id="WP_120331100.1">
    <property type="nucleotide sequence ID" value="NZ_RAQQ01000022.1"/>
</dbReference>
<organism evidence="2 3">
    <name type="scientific">Micromonospora globbae</name>
    <dbReference type="NCBI Taxonomy" id="1894969"/>
    <lineage>
        <taxon>Bacteria</taxon>
        <taxon>Bacillati</taxon>
        <taxon>Actinomycetota</taxon>
        <taxon>Actinomycetes</taxon>
        <taxon>Micromonosporales</taxon>
        <taxon>Micromonosporaceae</taxon>
        <taxon>Micromonospora</taxon>
    </lineage>
</organism>
<dbReference type="EMBL" id="RAQQ01000022">
    <property type="protein sequence ID" value="RKF24522.1"/>
    <property type="molecule type" value="Genomic_DNA"/>
</dbReference>
<feature type="transmembrane region" description="Helical" evidence="1">
    <location>
        <begin position="139"/>
        <end position="161"/>
    </location>
</feature>
<evidence type="ECO:0000256" key="1">
    <source>
        <dbReference type="SAM" id="Phobius"/>
    </source>
</evidence>
<evidence type="ECO:0000313" key="3">
    <source>
        <dbReference type="Proteomes" id="UP000285744"/>
    </source>
</evidence>
<comment type="caution">
    <text evidence="2">The sequence shown here is derived from an EMBL/GenBank/DDBJ whole genome shotgun (WGS) entry which is preliminary data.</text>
</comment>
<feature type="transmembrane region" description="Helical" evidence="1">
    <location>
        <begin position="12"/>
        <end position="35"/>
    </location>
</feature>
<sequence>MDDSTGRDRSRRLTAAALLAGGVVYGAGNAFYWLMFPDDVSDTAENVVAAAGHLGAWRFETALFALAHLLLLPATLGLAATLGRRRPLAATVGGAAALLGLYFSTVHLWQYNAFFGALAGAGVDADTVRPVTTAIDGDAFVTTSFAVWLLGWMVGLLVLAFGAWRARLVALWVPLVLTTGQVLDLVGTGVPLKMVVSVLVVAGFVGLALGVGRSRAVEAPAGAATPAPATA</sequence>
<feature type="transmembrane region" description="Helical" evidence="1">
    <location>
        <begin position="62"/>
        <end position="81"/>
    </location>
</feature>
<dbReference type="OrthoDB" id="3387695at2"/>
<accession>A0A420EUY8</accession>
<evidence type="ECO:0008006" key="4">
    <source>
        <dbReference type="Google" id="ProtNLM"/>
    </source>
</evidence>
<keyword evidence="1" id="KW-1133">Transmembrane helix</keyword>
<reference evidence="2 3" key="1">
    <citation type="journal article" date="2018" name="Int. J. Syst. Evol. Microbiol.">
        <title>Micromonospora globbae sp. nov., an endophytic actinomycete isolated from roots of Globba winitii C. H. Wright.</title>
        <authorList>
            <person name="Kuncharoen N."/>
            <person name="Pittayakhajonwut P."/>
            <person name="Tanasupawat S."/>
        </authorList>
    </citation>
    <scope>NUCLEOTIDE SEQUENCE [LARGE SCALE GENOMIC DNA]</scope>
    <source>
        <strain evidence="2 3">WPS1-2</strain>
    </source>
</reference>
<keyword evidence="1" id="KW-0812">Transmembrane</keyword>
<evidence type="ECO:0000313" key="2">
    <source>
        <dbReference type="EMBL" id="RKF24522.1"/>
    </source>
</evidence>
<dbReference type="Proteomes" id="UP000285744">
    <property type="component" value="Unassembled WGS sequence"/>
</dbReference>
<proteinExistence type="predicted"/>